<evidence type="ECO:0000313" key="5">
    <source>
        <dbReference type="EMBL" id="KAK9768252.1"/>
    </source>
</evidence>
<reference evidence="5 6" key="1">
    <citation type="submission" date="2023-04" db="EMBL/GenBank/DDBJ databases">
        <title>Genome of Basidiobolus ranarum AG-B5.</title>
        <authorList>
            <person name="Stajich J.E."/>
            <person name="Carter-House D."/>
            <person name="Gryganskyi A."/>
        </authorList>
    </citation>
    <scope>NUCLEOTIDE SEQUENCE [LARGE SCALE GENOMIC DNA]</scope>
    <source>
        <strain evidence="5 6">AG-B5</strain>
    </source>
</reference>
<dbReference type="EMBL" id="JASJQH010000027">
    <property type="protein sequence ID" value="KAK9768252.1"/>
    <property type="molecule type" value="Genomic_DNA"/>
</dbReference>
<protein>
    <recommendedName>
        <fullName evidence="4">Yeast cell wall synthesis Kre9/Knh1-like N-terminal domain-containing protein</fullName>
    </recommendedName>
</protein>
<evidence type="ECO:0000256" key="1">
    <source>
        <dbReference type="ARBA" id="ARBA00022729"/>
    </source>
</evidence>
<organism evidence="5 6">
    <name type="scientific">Basidiobolus ranarum</name>
    <dbReference type="NCBI Taxonomy" id="34480"/>
    <lineage>
        <taxon>Eukaryota</taxon>
        <taxon>Fungi</taxon>
        <taxon>Fungi incertae sedis</taxon>
        <taxon>Zoopagomycota</taxon>
        <taxon>Entomophthoromycotina</taxon>
        <taxon>Basidiobolomycetes</taxon>
        <taxon>Basidiobolales</taxon>
        <taxon>Basidiobolaceae</taxon>
        <taxon>Basidiobolus</taxon>
    </lineage>
</organism>
<comment type="caution">
    <text evidence="5">The sequence shown here is derived from an EMBL/GenBank/DDBJ whole genome shotgun (WGS) entry which is preliminary data.</text>
</comment>
<keyword evidence="1 3" id="KW-0732">Signal</keyword>
<evidence type="ECO:0000256" key="3">
    <source>
        <dbReference type="SAM" id="SignalP"/>
    </source>
</evidence>
<dbReference type="Pfam" id="PF10342">
    <property type="entry name" value="Kre9_KNH"/>
    <property type="match status" value="1"/>
</dbReference>
<feature type="compositionally biased region" description="Polar residues" evidence="2">
    <location>
        <begin position="134"/>
        <end position="143"/>
    </location>
</feature>
<proteinExistence type="predicted"/>
<name>A0ABR2X3B9_9FUNG</name>
<feature type="compositionally biased region" description="Low complexity" evidence="2">
    <location>
        <begin position="122"/>
        <end position="133"/>
    </location>
</feature>
<dbReference type="PANTHER" id="PTHR40633:SF1">
    <property type="entry name" value="GPI ANCHORED SERINE-THREONINE RICH PROTEIN (AFU_ORTHOLOGUE AFUA_1G03630)"/>
    <property type="match status" value="1"/>
</dbReference>
<feature type="region of interest" description="Disordered" evidence="2">
    <location>
        <begin position="122"/>
        <end position="148"/>
    </location>
</feature>
<keyword evidence="6" id="KW-1185">Reference proteome</keyword>
<accession>A0ABR2X3B9</accession>
<evidence type="ECO:0000256" key="2">
    <source>
        <dbReference type="SAM" id="MobiDB-lite"/>
    </source>
</evidence>
<evidence type="ECO:0000259" key="4">
    <source>
        <dbReference type="Pfam" id="PF10342"/>
    </source>
</evidence>
<sequence>MYLPNIATVSIVIASFLSYASAKPAITAPVQSVWKAGTKNIITWIDNGETPAMSGKFDIALMQGKQTSLALVSVIQKDVDTASGQYQWEIPATQAPAKDYAIRVGVAADVYYSDFFEIVSSDGKSTTGSGSDSNPSTNGTDSSKNGEKSNAIANSATMTSMLILIGFITFQQI</sequence>
<feature type="chain" id="PRO_5046655728" description="Yeast cell wall synthesis Kre9/Knh1-like N-terminal domain-containing protein" evidence="3">
    <location>
        <begin position="23"/>
        <end position="173"/>
    </location>
</feature>
<dbReference type="PANTHER" id="PTHR40633">
    <property type="entry name" value="MATRIX PROTEIN, PUTATIVE (AFU_ORTHOLOGUE AFUA_8G05410)-RELATED"/>
    <property type="match status" value="1"/>
</dbReference>
<feature type="domain" description="Yeast cell wall synthesis Kre9/Knh1-like N-terminal" evidence="4">
    <location>
        <begin position="31"/>
        <end position="118"/>
    </location>
</feature>
<dbReference type="Proteomes" id="UP001479436">
    <property type="component" value="Unassembled WGS sequence"/>
</dbReference>
<gene>
    <name evidence="5" type="ORF">K7432_001274</name>
</gene>
<feature type="signal peptide" evidence="3">
    <location>
        <begin position="1"/>
        <end position="22"/>
    </location>
</feature>
<dbReference type="InterPro" id="IPR052982">
    <property type="entry name" value="SRP1/TIP1-like"/>
</dbReference>
<dbReference type="InterPro" id="IPR018466">
    <property type="entry name" value="Kre9/Knh1-like_N"/>
</dbReference>
<evidence type="ECO:0000313" key="6">
    <source>
        <dbReference type="Proteomes" id="UP001479436"/>
    </source>
</evidence>